<evidence type="ECO:0000313" key="1">
    <source>
        <dbReference type="EMBL" id="TPN86324.1"/>
    </source>
</evidence>
<sequence length="343" mass="39907">MSSLQYVFMIFIFSSCFGQTKEKLMIPIPEASKDITVDNFVDSVVSQIKHYDKEPMYFIRPLQNNCVYELLVNDYPVYQDYGIEKLATPININRAILQSGLQTVTVRLYPLGDALKDAYGEGETITTLLPKTEMKIKVVKYEAFNISDELEDEIVVKEHTSPTKEGSEEFEGAGLPYYEYTFTFEAEVPYSIKGWSEGQDLTKFDKDKLEKKILNYYSEYLNIYKDSDINTFLRINYLSELRRRKSQYRDTKYVQDVLKECELFVQAKNKEFQPIKDYEIKFYGNSKIVALKHSSTTPSDPRLRGESSFWFLYDNGSGLRANFPNIYLYLPKGQPLDSLQMIP</sequence>
<dbReference type="AlphaFoldDB" id="A0A504J705"/>
<comment type="caution">
    <text evidence="1">The sequence shown here is derived from an EMBL/GenBank/DDBJ whole genome shotgun (WGS) entry which is preliminary data.</text>
</comment>
<organism evidence="1 2">
    <name type="scientific">Aquimarina algicola</name>
    <dbReference type="NCBI Taxonomy" id="2589995"/>
    <lineage>
        <taxon>Bacteria</taxon>
        <taxon>Pseudomonadati</taxon>
        <taxon>Bacteroidota</taxon>
        <taxon>Flavobacteriia</taxon>
        <taxon>Flavobacteriales</taxon>
        <taxon>Flavobacteriaceae</taxon>
        <taxon>Aquimarina</taxon>
    </lineage>
</organism>
<accession>A0A504J705</accession>
<reference evidence="1 2" key="1">
    <citation type="submission" date="2019-06" db="EMBL/GenBank/DDBJ databases">
        <authorList>
            <person name="Meng X."/>
        </authorList>
    </citation>
    <scope>NUCLEOTIDE SEQUENCE [LARGE SCALE GENOMIC DNA]</scope>
    <source>
        <strain evidence="1 2">M625</strain>
    </source>
</reference>
<dbReference type="EMBL" id="VFWZ01000003">
    <property type="protein sequence ID" value="TPN86324.1"/>
    <property type="molecule type" value="Genomic_DNA"/>
</dbReference>
<name>A0A504J705_9FLAO</name>
<dbReference type="Proteomes" id="UP000315540">
    <property type="component" value="Unassembled WGS sequence"/>
</dbReference>
<protein>
    <submittedName>
        <fullName evidence="1">Uncharacterized protein</fullName>
    </submittedName>
</protein>
<dbReference type="OrthoDB" id="1149023at2"/>
<keyword evidence="2" id="KW-1185">Reference proteome</keyword>
<dbReference type="RefSeq" id="WP_140593906.1">
    <property type="nucleotide sequence ID" value="NZ_VFWZ01000003.1"/>
</dbReference>
<evidence type="ECO:0000313" key="2">
    <source>
        <dbReference type="Proteomes" id="UP000315540"/>
    </source>
</evidence>
<gene>
    <name evidence="1" type="ORF">FHK87_13750</name>
</gene>
<proteinExistence type="predicted"/>